<name>A0ABD0JIY4_9CAEN</name>
<reference evidence="1 2" key="1">
    <citation type="journal article" date="2023" name="Sci. Data">
        <title>Genome assembly of the Korean intertidal mud-creeper Batillaria attramentaria.</title>
        <authorList>
            <person name="Patra A.K."/>
            <person name="Ho P.T."/>
            <person name="Jun S."/>
            <person name="Lee S.J."/>
            <person name="Kim Y."/>
            <person name="Won Y.J."/>
        </authorList>
    </citation>
    <scope>NUCLEOTIDE SEQUENCE [LARGE SCALE GENOMIC DNA]</scope>
    <source>
        <strain evidence="1">Wonlab-2016</strain>
    </source>
</reference>
<comment type="caution">
    <text evidence="1">The sequence shown here is derived from an EMBL/GenBank/DDBJ whole genome shotgun (WGS) entry which is preliminary data.</text>
</comment>
<dbReference type="Proteomes" id="UP001519460">
    <property type="component" value="Unassembled WGS sequence"/>
</dbReference>
<protein>
    <submittedName>
        <fullName evidence="1">Uncharacterized protein</fullName>
    </submittedName>
</protein>
<keyword evidence="2" id="KW-1185">Reference proteome</keyword>
<sequence>MSCSMTENRVGAITLPCGTPHIEDVLIRQGGSDSHRDPPVCQERLHKLVQSPGDANAAQFCLEAWHATLCRTRA</sequence>
<dbReference type="AlphaFoldDB" id="A0ABD0JIY4"/>
<organism evidence="1 2">
    <name type="scientific">Batillaria attramentaria</name>
    <dbReference type="NCBI Taxonomy" id="370345"/>
    <lineage>
        <taxon>Eukaryota</taxon>
        <taxon>Metazoa</taxon>
        <taxon>Spiralia</taxon>
        <taxon>Lophotrochozoa</taxon>
        <taxon>Mollusca</taxon>
        <taxon>Gastropoda</taxon>
        <taxon>Caenogastropoda</taxon>
        <taxon>Sorbeoconcha</taxon>
        <taxon>Cerithioidea</taxon>
        <taxon>Batillariidae</taxon>
        <taxon>Batillaria</taxon>
    </lineage>
</organism>
<gene>
    <name evidence="1" type="ORF">BaRGS_00033860</name>
</gene>
<dbReference type="EMBL" id="JACVVK020000421">
    <property type="protein sequence ID" value="KAK7474905.1"/>
    <property type="molecule type" value="Genomic_DNA"/>
</dbReference>
<evidence type="ECO:0000313" key="1">
    <source>
        <dbReference type="EMBL" id="KAK7474905.1"/>
    </source>
</evidence>
<accession>A0ABD0JIY4</accession>
<proteinExistence type="predicted"/>
<evidence type="ECO:0000313" key="2">
    <source>
        <dbReference type="Proteomes" id="UP001519460"/>
    </source>
</evidence>